<sequence>MAFISNASGFTLGEGTFNNIHANVVNIHHGVKHRRGEHDDDPDVELSRGEPTQRRTRRHEEEGDGLKIMRTKHLRLNHQLETGVRSEYLLHTGEIKGRAVIVKVFHADSRAREHLEETVSLSKGLLHPNLARIVGISSPTSPTHFIAYENGGWQTADRLLATALRDDLERSIVLGFKMVSNLSSGLNYLNLQGMRLGAQSFDVFLDINDRFFISLSPPAPSSIVNGSEQDQVDDPGSVWDHFNALCQKVLRSANRVLHNEDLERTPVDFDSPSPSNSTHPPSVSSVAPQDQDRQPKSLPNDKEELAPAPPIPPRREYVWRPTGLPQPLGTIAAQISRDLDVRRAIVHRLTRSDGSSRHRCPGYVREEITLAPSPADSAVVSHDTPTLQEVCLICHQVVDSSDFEWWRSVDAIEKGVYLGNLVAARSIRSLTERRITHVLSVCTDALPAELPQSGFQHMRIPIEDVDSADLLVHLPAACQFINHALQTGGAILVHSVQARDLFIRVQLT</sequence>
<name>A0AAD7CHV2_9AGAR</name>
<comment type="caution">
    <text evidence="2">The sequence shown here is derived from an EMBL/GenBank/DDBJ whole genome shotgun (WGS) entry which is preliminary data.</text>
</comment>
<feature type="compositionally biased region" description="Basic and acidic residues" evidence="1">
    <location>
        <begin position="290"/>
        <end position="305"/>
    </location>
</feature>
<reference evidence="2" key="1">
    <citation type="submission" date="2023-03" db="EMBL/GenBank/DDBJ databases">
        <title>Massive genome expansion in bonnet fungi (Mycena s.s.) driven by repeated elements and novel gene families across ecological guilds.</title>
        <authorList>
            <consortium name="Lawrence Berkeley National Laboratory"/>
            <person name="Harder C.B."/>
            <person name="Miyauchi S."/>
            <person name="Viragh M."/>
            <person name="Kuo A."/>
            <person name="Thoen E."/>
            <person name="Andreopoulos B."/>
            <person name="Lu D."/>
            <person name="Skrede I."/>
            <person name="Drula E."/>
            <person name="Henrissat B."/>
            <person name="Morin E."/>
            <person name="Kohler A."/>
            <person name="Barry K."/>
            <person name="LaButti K."/>
            <person name="Morin E."/>
            <person name="Salamov A."/>
            <person name="Lipzen A."/>
            <person name="Mereny Z."/>
            <person name="Hegedus B."/>
            <person name="Baldrian P."/>
            <person name="Stursova M."/>
            <person name="Weitz H."/>
            <person name="Taylor A."/>
            <person name="Grigoriev I.V."/>
            <person name="Nagy L.G."/>
            <person name="Martin F."/>
            <person name="Kauserud H."/>
        </authorList>
    </citation>
    <scope>NUCLEOTIDE SEQUENCE</scope>
    <source>
        <strain evidence="2">9284</strain>
    </source>
</reference>
<dbReference type="GO" id="GO:0008579">
    <property type="term" value="F:JUN kinase phosphatase activity"/>
    <property type="evidence" value="ECO:0007669"/>
    <property type="project" value="TreeGrafter"/>
</dbReference>
<gene>
    <name evidence="2" type="ORF">FB45DRAFT_1049901</name>
</gene>
<dbReference type="InterPro" id="IPR029021">
    <property type="entry name" value="Prot-tyrosine_phosphatase-like"/>
</dbReference>
<dbReference type="PANTHER" id="PTHR46377:SF1">
    <property type="entry name" value="DUAL SPECIFICITY PROTEIN PHOSPHATASE 19"/>
    <property type="match status" value="1"/>
</dbReference>
<dbReference type="EMBL" id="JARKIF010000001">
    <property type="protein sequence ID" value="KAJ7649704.1"/>
    <property type="molecule type" value="Genomic_DNA"/>
</dbReference>
<evidence type="ECO:0000256" key="1">
    <source>
        <dbReference type="SAM" id="MobiDB-lite"/>
    </source>
</evidence>
<dbReference type="Gene3D" id="3.90.190.10">
    <property type="entry name" value="Protein tyrosine phosphatase superfamily"/>
    <property type="match status" value="1"/>
</dbReference>
<dbReference type="PANTHER" id="PTHR46377">
    <property type="entry name" value="DUAL SPECIFICITY PROTEIN PHOSPHATASE 19"/>
    <property type="match status" value="1"/>
</dbReference>
<evidence type="ECO:0008006" key="4">
    <source>
        <dbReference type="Google" id="ProtNLM"/>
    </source>
</evidence>
<proteinExistence type="predicted"/>
<protein>
    <recommendedName>
        <fullName evidence="4">Protein kinase domain-containing protein</fullName>
    </recommendedName>
</protein>
<dbReference type="GO" id="GO:0005737">
    <property type="term" value="C:cytoplasm"/>
    <property type="evidence" value="ECO:0007669"/>
    <property type="project" value="TreeGrafter"/>
</dbReference>
<accession>A0AAD7CHV2</accession>
<dbReference type="CDD" id="cd14498">
    <property type="entry name" value="DSP"/>
    <property type="match status" value="1"/>
</dbReference>
<dbReference type="AlphaFoldDB" id="A0AAD7CHV2"/>
<feature type="compositionally biased region" description="Basic and acidic residues" evidence="1">
    <location>
        <begin position="45"/>
        <end position="63"/>
    </location>
</feature>
<organism evidence="2 3">
    <name type="scientific">Roridomyces roridus</name>
    <dbReference type="NCBI Taxonomy" id="1738132"/>
    <lineage>
        <taxon>Eukaryota</taxon>
        <taxon>Fungi</taxon>
        <taxon>Dikarya</taxon>
        <taxon>Basidiomycota</taxon>
        <taxon>Agaricomycotina</taxon>
        <taxon>Agaricomycetes</taxon>
        <taxon>Agaricomycetidae</taxon>
        <taxon>Agaricales</taxon>
        <taxon>Marasmiineae</taxon>
        <taxon>Mycenaceae</taxon>
        <taxon>Roridomyces</taxon>
    </lineage>
</organism>
<evidence type="ECO:0000313" key="2">
    <source>
        <dbReference type="EMBL" id="KAJ7649704.1"/>
    </source>
</evidence>
<keyword evidence="3" id="KW-1185">Reference proteome</keyword>
<dbReference type="Proteomes" id="UP001221142">
    <property type="component" value="Unassembled WGS sequence"/>
</dbReference>
<dbReference type="SUPFAM" id="SSF52799">
    <property type="entry name" value="(Phosphotyrosine protein) phosphatases II"/>
    <property type="match status" value="1"/>
</dbReference>
<feature type="region of interest" description="Disordered" evidence="1">
    <location>
        <begin position="264"/>
        <end position="320"/>
    </location>
</feature>
<feature type="compositionally biased region" description="Low complexity" evidence="1">
    <location>
        <begin position="271"/>
        <end position="285"/>
    </location>
</feature>
<feature type="region of interest" description="Disordered" evidence="1">
    <location>
        <begin position="31"/>
        <end position="63"/>
    </location>
</feature>
<evidence type="ECO:0000313" key="3">
    <source>
        <dbReference type="Proteomes" id="UP001221142"/>
    </source>
</evidence>